<dbReference type="AlphaFoldDB" id="A0A256FB89"/>
<evidence type="ECO:0000313" key="6">
    <source>
        <dbReference type="Proteomes" id="UP000215590"/>
    </source>
</evidence>
<evidence type="ECO:0000256" key="2">
    <source>
        <dbReference type="ARBA" id="ARBA00023125"/>
    </source>
</evidence>
<dbReference type="RefSeq" id="WP_094509216.1">
    <property type="nucleotide sequence ID" value="NZ_JBHEEK010000020.1"/>
</dbReference>
<dbReference type="PANTHER" id="PTHR46796:SF6">
    <property type="entry name" value="ARAC SUBFAMILY"/>
    <property type="match status" value="1"/>
</dbReference>
<dbReference type="InterPro" id="IPR018060">
    <property type="entry name" value="HTH_AraC"/>
</dbReference>
<proteinExistence type="predicted"/>
<dbReference type="Pfam" id="PF12833">
    <property type="entry name" value="HTH_18"/>
    <property type="match status" value="1"/>
</dbReference>
<accession>A0A256FB89</accession>
<keyword evidence="6" id="KW-1185">Reference proteome</keyword>
<dbReference type="PANTHER" id="PTHR46796">
    <property type="entry name" value="HTH-TYPE TRANSCRIPTIONAL ACTIVATOR RHAS-RELATED"/>
    <property type="match status" value="1"/>
</dbReference>
<protein>
    <submittedName>
        <fullName evidence="5">Helix-turn-helix domain protein</fullName>
    </submittedName>
</protein>
<gene>
    <name evidence="5" type="ORF">CEV31_3636</name>
</gene>
<evidence type="ECO:0000313" key="5">
    <source>
        <dbReference type="EMBL" id="OYR12094.1"/>
    </source>
</evidence>
<dbReference type="EMBL" id="NNRJ01000058">
    <property type="protein sequence ID" value="OYR12094.1"/>
    <property type="molecule type" value="Genomic_DNA"/>
</dbReference>
<keyword evidence="3" id="KW-0804">Transcription</keyword>
<dbReference type="SMART" id="SM00342">
    <property type="entry name" value="HTH_ARAC"/>
    <property type="match status" value="1"/>
</dbReference>
<dbReference type="Gene3D" id="1.10.10.60">
    <property type="entry name" value="Homeodomain-like"/>
    <property type="match status" value="1"/>
</dbReference>
<dbReference type="GO" id="GO:0003700">
    <property type="term" value="F:DNA-binding transcription factor activity"/>
    <property type="evidence" value="ECO:0007669"/>
    <property type="project" value="InterPro"/>
</dbReference>
<evidence type="ECO:0000259" key="4">
    <source>
        <dbReference type="PROSITE" id="PS01124"/>
    </source>
</evidence>
<feature type="domain" description="HTH araC/xylS-type" evidence="4">
    <location>
        <begin position="103"/>
        <end position="203"/>
    </location>
</feature>
<evidence type="ECO:0000256" key="1">
    <source>
        <dbReference type="ARBA" id="ARBA00023015"/>
    </source>
</evidence>
<name>A0A256FB89_9HYPH</name>
<dbReference type="InterPro" id="IPR050204">
    <property type="entry name" value="AraC_XylS_family_regulators"/>
</dbReference>
<dbReference type="SUPFAM" id="SSF46689">
    <property type="entry name" value="Homeodomain-like"/>
    <property type="match status" value="1"/>
</dbReference>
<evidence type="ECO:0000256" key="3">
    <source>
        <dbReference type="ARBA" id="ARBA00023163"/>
    </source>
</evidence>
<keyword evidence="1" id="KW-0805">Transcription regulation</keyword>
<keyword evidence="2" id="KW-0238">DNA-binding</keyword>
<sequence length="242" mass="27635">MDMAYKLTTEVTPGSRLTMLLPRSLVQRSGLIGNIHGLVLKSEDPLTEFLINCTQSFMKVSPHLNPVQIEGIQNSIVDMFALSLNGKQFNAAESATMNIITKQRILDYIDSNIENLSLSTSSIQKHFRISRSHLYRIFAENEGIATVIRNKRLALAFRRLRAANGKRIHLAELAYRSGFSDYSSFSKLFQEKYGEKPTDTRSRIKQSTYDDIVYDGQLITHFRRLREIHYGNEDDSPLKTTL</sequence>
<dbReference type="OrthoDB" id="7904253at2"/>
<comment type="caution">
    <text evidence="5">The sequence shown here is derived from an EMBL/GenBank/DDBJ whole genome shotgun (WGS) entry which is preliminary data.</text>
</comment>
<dbReference type="Proteomes" id="UP000215590">
    <property type="component" value="Unassembled WGS sequence"/>
</dbReference>
<organism evidence="5 6">
    <name type="scientific">Brucella thiophenivorans</name>
    <dbReference type="NCBI Taxonomy" id="571255"/>
    <lineage>
        <taxon>Bacteria</taxon>
        <taxon>Pseudomonadati</taxon>
        <taxon>Pseudomonadota</taxon>
        <taxon>Alphaproteobacteria</taxon>
        <taxon>Hyphomicrobiales</taxon>
        <taxon>Brucellaceae</taxon>
        <taxon>Brucella/Ochrobactrum group</taxon>
        <taxon>Brucella</taxon>
    </lineage>
</organism>
<dbReference type="GO" id="GO:0043565">
    <property type="term" value="F:sequence-specific DNA binding"/>
    <property type="evidence" value="ECO:0007669"/>
    <property type="project" value="InterPro"/>
</dbReference>
<reference evidence="5 6" key="1">
    <citation type="submission" date="2017-07" db="EMBL/GenBank/DDBJ databases">
        <title>Phylogenetic study on the rhizospheric bacterium Ochrobactrum sp. A44.</title>
        <authorList>
            <person name="Krzyzanowska D.M."/>
            <person name="Ossowicki A."/>
            <person name="Rajewska M."/>
            <person name="Maciag T."/>
            <person name="Kaczynski Z."/>
            <person name="Czerwicka M."/>
            <person name="Jafra S."/>
        </authorList>
    </citation>
    <scope>NUCLEOTIDE SEQUENCE [LARGE SCALE GENOMIC DNA]</scope>
    <source>
        <strain evidence="5 6">DSM 7216</strain>
    </source>
</reference>
<dbReference type="InterPro" id="IPR009057">
    <property type="entry name" value="Homeodomain-like_sf"/>
</dbReference>
<dbReference type="PROSITE" id="PS01124">
    <property type="entry name" value="HTH_ARAC_FAMILY_2"/>
    <property type="match status" value="1"/>
</dbReference>